<protein>
    <submittedName>
        <fullName evidence="1">Uncharacterized protein</fullName>
    </submittedName>
</protein>
<name>A0A428STD0_9HYPO</name>
<evidence type="ECO:0000313" key="1">
    <source>
        <dbReference type="EMBL" id="RSL93027.1"/>
    </source>
</evidence>
<comment type="caution">
    <text evidence="1">The sequence shown here is derived from an EMBL/GenBank/DDBJ whole genome shotgun (WGS) entry which is preliminary data.</text>
</comment>
<reference evidence="1 2" key="1">
    <citation type="submission" date="2017-06" db="EMBL/GenBank/DDBJ databases">
        <title>Cmopartive genomic analysis of Ambrosia Fusariam Clade fungi.</title>
        <authorList>
            <person name="Stajich J.E."/>
            <person name="Carrillo J."/>
            <person name="Kijimoto T."/>
            <person name="Eskalen A."/>
            <person name="O'Donnell K."/>
            <person name="Kasson M."/>
        </authorList>
    </citation>
    <scope>NUCLEOTIDE SEQUENCE [LARGE SCALE GENOMIC DNA]</scope>
    <source>
        <strain evidence="1 2">NRRL 20438</strain>
    </source>
</reference>
<keyword evidence="2" id="KW-1185">Reference proteome</keyword>
<sequence>MDLLQTMRQLDIGEEDMPGALEALAIQTYEKFHKSGDISAIDIAIEAAQLRLTVILDTSSPRIGHLNNFGVFLESRYERTGDMADLEEAIRMQTGGQKDDTNQGGVAVNMRYHWVTVFDRDTVAANSKFHWLEAKMDLTTFDSLRAVLQRQNRTLPAISIFQRA</sequence>
<evidence type="ECO:0000313" key="2">
    <source>
        <dbReference type="Proteomes" id="UP000288429"/>
    </source>
</evidence>
<dbReference type="EMBL" id="NIZV01000359">
    <property type="protein sequence ID" value="RSL93027.1"/>
    <property type="molecule type" value="Genomic_DNA"/>
</dbReference>
<dbReference type="AlphaFoldDB" id="A0A428STD0"/>
<organism evidence="1 2">
    <name type="scientific">Fusarium ambrosium</name>
    <dbReference type="NCBI Taxonomy" id="131363"/>
    <lineage>
        <taxon>Eukaryota</taxon>
        <taxon>Fungi</taxon>
        <taxon>Dikarya</taxon>
        <taxon>Ascomycota</taxon>
        <taxon>Pezizomycotina</taxon>
        <taxon>Sordariomycetes</taxon>
        <taxon>Hypocreomycetidae</taxon>
        <taxon>Hypocreales</taxon>
        <taxon>Nectriaceae</taxon>
        <taxon>Fusarium</taxon>
        <taxon>Fusarium solani species complex</taxon>
    </lineage>
</organism>
<gene>
    <name evidence="1" type="ORF">CDV31_014880</name>
</gene>
<proteinExistence type="predicted"/>
<accession>A0A428STD0</accession>
<dbReference type="Proteomes" id="UP000288429">
    <property type="component" value="Unassembled WGS sequence"/>
</dbReference>